<dbReference type="EMBL" id="KB446551">
    <property type="protein sequence ID" value="EME38024.1"/>
    <property type="molecule type" value="Genomic_DNA"/>
</dbReference>
<dbReference type="HOGENOM" id="CLU_2291618_0_0_1"/>
<dbReference type="Gene3D" id="3.90.180.10">
    <property type="entry name" value="Medium-chain alcohol dehydrogenases, catalytic domain"/>
    <property type="match status" value="1"/>
</dbReference>
<accession>M2YHM4</accession>
<keyword evidence="2" id="KW-1185">Reference proteome</keyword>
<name>M2YHM4_DOTSN</name>
<sequence length="101" mass="10973">MSTWGVEISDKNPLEIKRLPIPAPTEDGVLLKILATGVCHVACFSRNTNEADPRILSEFTPGYGGAVEIVELGLKVDIFYPLATQFNSFQAAQSARLVRPA</sequence>
<dbReference type="InterPro" id="IPR011032">
    <property type="entry name" value="GroES-like_sf"/>
</dbReference>
<reference evidence="2" key="1">
    <citation type="journal article" date="2012" name="PLoS Genet.">
        <title>The genomes of the fungal plant pathogens Cladosporium fulvum and Dothistroma septosporum reveal adaptation to different hosts and lifestyles but also signatures of common ancestry.</title>
        <authorList>
            <person name="de Wit P.J.G.M."/>
            <person name="van der Burgt A."/>
            <person name="Oekmen B."/>
            <person name="Stergiopoulos I."/>
            <person name="Abd-Elsalam K.A."/>
            <person name="Aerts A.L."/>
            <person name="Bahkali A.H."/>
            <person name="Beenen H.G."/>
            <person name="Chettri P."/>
            <person name="Cox M.P."/>
            <person name="Datema E."/>
            <person name="de Vries R.P."/>
            <person name="Dhillon B."/>
            <person name="Ganley A.R."/>
            <person name="Griffiths S.A."/>
            <person name="Guo Y."/>
            <person name="Hamelin R.C."/>
            <person name="Henrissat B."/>
            <person name="Kabir M.S."/>
            <person name="Jashni M.K."/>
            <person name="Kema G."/>
            <person name="Klaubauf S."/>
            <person name="Lapidus A."/>
            <person name="Levasseur A."/>
            <person name="Lindquist E."/>
            <person name="Mehrabi R."/>
            <person name="Ohm R.A."/>
            <person name="Owen T.J."/>
            <person name="Salamov A."/>
            <person name="Schwelm A."/>
            <person name="Schijlen E."/>
            <person name="Sun H."/>
            <person name="van den Burg H.A."/>
            <person name="van Ham R.C.H.J."/>
            <person name="Zhang S."/>
            <person name="Goodwin S.B."/>
            <person name="Grigoriev I.V."/>
            <person name="Collemare J."/>
            <person name="Bradshaw R.E."/>
        </authorList>
    </citation>
    <scope>NUCLEOTIDE SEQUENCE [LARGE SCALE GENOMIC DNA]</scope>
    <source>
        <strain evidence="2">NZE10 / CBS 128990</strain>
    </source>
</reference>
<dbReference type="Proteomes" id="UP000016933">
    <property type="component" value="Unassembled WGS sequence"/>
</dbReference>
<protein>
    <submittedName>
        <fullName evidence="1">Uncharacterized protein</fullName>
    </submittedName>
</protein>
<reference evidence="1 2" key="2">
    <citation type="journal article" date="2012" name="PLoS Pathog.">
        <title>Diverse lifestyles and strategies of plant pathogenesis encoded in the genomes of eighteen Dothideomycetes fungi.</title>
        <authorList>
            <person name="Ohm R.A."/>
            <person name="Feau N."/>
            <person name="Henrissat B."/>
            <person name="Schoch C.L."/>
            <person name="Horwitz B.A."/>
            <person name="Barry K.W."/>
            <person name="Condon B.J."/>
            <person name="Copeland A.C."/>
            <person name="Dhillon B."/>
            <person name="Glaser F."/>
            <person name="Hesse C.N."/>
            <person name="Kosti I."/>
            <person name="LaButti K."/>
            <person name="Lindquist E.A."/>
            <person name="Lucas S."/>
            <person name="Salamov A.A."/>
            <person name="Bradshaw R.E."/>
            <person name="Ciuffetti L."/>
            <person name="Hamelin R.C."/>
            <person name="Kema G.H.J."/>
            <person name="Lawrence C."/>
            <person name="Scott J.A."/>
            <person name="Spatafora J.W."/>
            <person name="Turgeon B.G."/>
            <person name="de Wit P.J.G.M."/>
            <person name="Zhong S."/>
            <person name="Goodwin S.B."/>
            <person name="Grigoriev I.V."/>
        </authorList>
    </citation>
    <scope>NUCLEOTIDE SEQUENCE [LARGE SCALE GENOMIC DNA]</scope>
    <source>
        <strain evidence="2">NZE10 / CBS 128990</strain>
    </source>
</reference>
<dbReference type="OrthoDB" id="1879366at2759"/>
<gene>
    <name evidence="1" type="ORF">DOTSEDRAFT_57702</name>
</gene>
<organism evidence="1 2">
    <name type="scientific">Dothistroma septosporum (strain NZE10 / CBS 128990)</name>
    <name type="common">Red band needle blight fungus</name>
    <name type="synonym">Mycosphaerella pini</name>
    <dbReference type="NCBI Taxonomy" id="675120"/>
    <lineage>
        <taxon>Eukaryota</taxon>
        <taxon>Fungi</taxon>
        <taxon>Dikarya</taxon>
        <taxon>Ascomycota</taxon>
        <taxon>Pezizomycotina</taxon>
        <taxon>Dothideomycetes</taxon>
        <taxon>Dothideomycetidae</taxon>
        <taxon>Mycosphaerellales</taxon>
        <taxon>Mycosphaerellaceae</taxon>
        <taxon>Dothistroma</taxon>
    </lineage>
</organism>
<evidence type="ECO:0000313" key="1">
    <source>
        <dbReference type="EMBL" id="EME38024.1"/>
    </source>
</evidence>
<proteinExistence type="predicted"/>
<dbReference type="AlphaFoldDB" id="M2YHM4"/>
<dbReference type="SUPFAM" id="SSF50129">
    <property type="entry name" value="GroES-like"/>
    <property type="match status" value="1"/>
</dbReference>
<evidence type="ECO:0000313" key="2">
    <source>
        <dbReference type="Proteomes" id="UP000016933"/>
    </source>
</evidence>